<sequence length="293" mass="32504">MPDSQLQQIETQPLDEAIGSASLEPVLHWMGTGKSTRIYTASDAADDTKDAARHRQLSTADACNILMARASEPLIVQGISSVLSRPITSSDDFFTACAGFDSVVARLPLDILRLYRPGIEILAANTAQSPARVSLPSLTSRAKGALKFIDFPDLAWAPQHKESHTADQMRPLARGMLVWLADCNWPPYSGCIKQLARFPEVAIDPIRDIVAEHRDDPEWLLHLVQFVEKNVPIGTLWERLEPELELLASSEVEDEENRDLAEACQDLLRMLKKWRKEQLNCGEALLAIASDGN</sequence>
<evidence type="ECO:0000259" key="1">
    <source>
        <dbReference type="Pfam" id="PF16804"/>
    </source>
</evidence>
<protein>
    <recommendedName>
        <fullName evidence="1">DUF5071 domain-containing protein</fullName>
    </recommendedName>
</protein>
<dbReference type="AlphaFoldDB" id="A0A2T4BXW9"/>
<dbReference type="InterPro" id="IPR031837">
    <property type="entry name" value="DUF5071"/>
</dbReference>
<reference evidence="2 3" key="1">
    <citation type="submission" date="2016-07" db="EMBL/GenBank/DDBJ databases">
        <title>Multiple horizontal gene transfer events from other fungi enriched the ability of initially mycotrophic Trichoderma (Ascomycota) to feed on dead plant biomass.</title>
        <authorList>
            <consortium name="DOE Joint Genome Institute"/>
            <person name="Aerts A."/>
            <person name="Atanasova L."/>
            <person name="Chenthamara K."/>
            <person name="Zhang J."/>
            <person name="Grujic M."/>
            <person name="Henrissat B."/>
            <person name="Kuo A."/>
            <person name="Salamov A."/>
            <person name="Lipzen A."/>
            <person name="Labutti K."/>
            <person name="Barry K."/>
            <person name="Miao Y."/>
            <person name="Rahimi M.J."/>
            <person name="Shen Q."/>
            <person name="Grigoriev I.V."/>
            <person name="Kubicek C.P."/>
            <person name="Druzhinina I.S."/>
        </authorList>
    </citation>
    <scope>NUCLEOTIDE SEQUENCE [LARGE SCALE GENOMIC DNA]</scope>
    <source>
        <strain evidence="2 3">ATCC 18648</strain>
    </source>
</reference>
<keyword evidence="3" id="KW-1185">Reference proteome</keyword>
<evidence type="ECO:0000313" key="2">
    <source>
        <dbReference type="EMBL" id="PTB74177.1"/>
    </source>
</evidence>
<gene>
    <name evidence="2" type="ORF">M440DRAFT_1471523</name>
</gene>
<dbReference type="OrthoDB" id="2969215at2759"/>
<organism evidence="2 3">
    <name type="scientific">Trichoderma longibrachiatum ATCC 18648</name>
    <dbReference type="NCBI Taxonomy" id="983965"/>
    <lineage>
        <taxon>Eukaryota</taxon>
        <taxon>Fungi</taxon>
        <taxon>Dikarya</taxon>
        <taxon>Ascomycota</taxon>
        <taxon>Pezizomycotina</taxon>
        <taxon>Sordariomycetes</taxon>
        <taxon>Hypocreomycetidae</taxon>
        <taxon>Hypocreales</taxon>
        <taxon>Hypocreaceae</taxon>
        <taxon>Trichoderma</taxon>
    </lineage>
</organism>
<feature type="domain" description="DUF5071" evidence="1">
    <location>
        <begin position="163"/>
        <end position="268"/>
    </location>
</feature>
<evidence type="ECO:0000313" key="3">
    <source>
        <dbReference type="Proteomes" id="UP000240760"/>
    </source>
</evidence>
<dbReference type="InterPro" id="IPR038692">
    <property type="entry name" value="Cthe_2751_sf"/>
</dbReference>
<dbReference type="Proteomes" id="UP000240760">
    <property type="component" value="Unassembled WGS sequence"/>
</dbReference>
<dbReference type="Gene3D" id="1.25.40.750">
    <property type="entry name" value="Domain of unknown function DUF5071"/>
    <property type="match status" value="1"/>
</dbReference>
<name>A0A2T4BXW9_TRILO</name>
<dbReference type="EMBL" id="KZ679136">
    <property type="protein sequence ID" value="PTB74177.1"/>
    <property type="molecule type" value="Genomic_DNA"/>
</dbReference>
<dbReference type="Pfam" id="PF16804">
    <property type="entry name" value="DUF5071"/>
    <property type="match status" value="1"/>
</dbReference>
<accession>A0A2T4BXW9</accession>
<proteinExistence type="predicted"/>